<dbReference type="InterPro" id="IPR015422">
    <property type="entry name" value="PyrdxlP-dep_Trfase_small"/>
</dbReference>
<comment type="similarity">
    <text evidence="5">Belongs to the trans-sulfuration enzymes family. MetZ subfamily.</text>
</comment>
<evidence type="ECO:0000256" key="2">
    <source>
        <dbReference type="ARBA" id="ARBA00011881"/>
    </source>
</evidence>
<dbReference type="Gene3D" id="3.40.640.10">
    <property type="entry name" value="Type I PLP-dependent aspartate aminotransferase-like (Major domain)"/>
    <property type="match status" value="1"/>
</dbReference>
<dbReference type="Proteomes" id="UP000006380">
    <property type="component" value="Chromosome"/>
</dbReference>
<reference evidence="9" key="1">
    <citation type="submission" date="2016-07" db="EMBL/GenBank/DDBJ databases">
        <title>Comparative genomics of the Campylobacter concisus group.</title>
        <authorList>
            <person name="Miller W.G."/>
            <person name="Yee E."/>
            <person name="Chapman M.H."/>
            <person name="Huynh S."/>
            <person name="Bono J.L."/>
            <person name="On S.L.W."/>
            <person name="StLeger J."/>
            <person name="Foster G."/>
            <person name="Parker C.T."/>
        </authorList>
    </citation>
    <scope>NUCLEOTIDE SEQUENCE</scope>
    <source>
        <strain evidence="9">525.92</strain>
    </source>
</reference>
<keyword evidence="4 7" id="KW-0663">Pyridoxal phosphate</keyword>
<dbReference type="FunFam" id="3.90.1150.10:FF:000033">
    <property type="entry name" value="Cystathionine gamma-synthase"/>
    <property type="match status" value="1"/>
</dbReference>
<dbReference type="NCBIfam" id="TIGR01326">
    <property type="entry name" value="OAH_OAS_sulfhy"/>
    <property type="match status" value="1"/>
</dbReference>
<dbReference type="GO" id="GO:0006535">
    <property type="term" value="P:cysteine biosynthetic process from serine"/>
    <property type="evidence" value="ECO:0007669"/>
    <property type="project" value="TreeGrafter"/>
</dbReference>
<sequence>MKQETLAIHAGYDTNSGFGTMAVPIFQSTAYDFGSAQTAAARFNLTDSGHIYTRLGNPTTDVFETRVAALEDGAAAIATASGQAALFYSIVNIASAGDNIIIAKKIYGGTTVLFTHSLKRFGIEAKIFDSDTADDLENLIDERTRAIFFETLSNPQISIPNIEKIVSIADKHGVITIADNTVPTPILIQPFKHGVDVVVHSASKYMSGQGLSLGGVVVAAKHLNDKIKGNARYEHFNVPDPSYHDILYTDMADKFDIYTLRMRLAVVRDIGAVISPFNSWQLIQGLETLSIRMQKHSQNALEIAKFLNSHKFIKSVAYPGLPSNVDHKKAQKYFKNAMSSGLFCFETDSFERAQKLLSKVKLFKIVVNIGDTKSLITHPASTTHHQLTAEELKKAGISKELIRISVGLEDAEDLIADLAQALED</sequence>
<dbReference type="Gene3D" id="3.90.1150.10">
    <property type="entry name" value="Aspartate Aminotransferase, domain 1"/>
    <property type="match status" value="1"/>
</dbReference>
<name>A7GYV3_CAMC5</name>
<dbReference type="PIRSF" id="PIRSF001434">
    <property type="entry name" value="CGS"/>
    <property type="match status" value="1"/>
</dbReference>
<dbReference type="PANTHER" id="PTHR43797">
    <property type="entry name" value="HOMOCYSTEINE/CYSTEINE SYNTHASE"/>
    <property type="match status" value="1"/>
</dbReference>
<keyword evidence="10" id="KW-1185">Reference proteome</keyword>
<dbReference type="EMBL" id="CP000767">
    <property type="protein sequence ID" value="EAT99940.1"/>
    <property type="molecule type" value="Genomic_DNA"/>
</dbReference>
<proteinExistence type="inferred from homology"/>
<evidence type="ECO:0000256" key="6">
    <source>
        <dbReference type="ARBA" id="ARBA00071157"/>
    </source>
</evidence>
<evidence type="ECO:0000313" key="9">
    <source>
        <dbReference type="EMBL" id="EAT99940.1"/>
    </source>
</evidence>
<evidence type="ECO:0000256" key="7">
    <source>
        <dbReference type="PIRSR" id="PIRSR001434-2"/>
    </source>
</evidence>
<evidence type="ECO:0000256" key="1">
    <source>
        <dbReference type="ARBA" id="ARBA00001933"/>
    </source>
</evidence>
<evidence type="ECO:0000256" key="4">
    <source>
        <dbReference type="ARBA" id="ARBA00022898"/>
    </source>
</evidence>
<dbReference type="STRING" id="360105.CCV52592_0758"/>
<evidence type="ECO:0000256" key="3">
    <source>
        <dbReference type="ARBA" id="ARBA00022679"/>
    </source>
</evidence>
<dbReference type="CDD" id="cd00614">
    <property type="entry name" value="CGS_like"/>
    <property type="match status" value="1"/>
</dbReference>
<dbReference type="FunFam" id="3.40.640.10:FF:000035">
    <property type="entry name" value="O-succinylhomoserine sulfhydrylase"/>
    <property type="match status" value="1"/>
</dbReference>
<dbReference type="PANTHER" id="PTHR43797:SF2">
    <property type="entry name" value="HOMOCYSTEINE_CYSTEINE SYNTHASE"/>
    <property type="match status" value="1"/>
</dbReference>
<evidence type="ECO:0000256" key="5">
    <source>
        <dbReference type="ARBA" id="ARBA00060995"/>
    </source>
</evidence>
<evidence type="ECO:0000256" key="8">
    <source>
        <dbReference type="RuleBase" id="RU362118"/>
    </source>
</evidence>
<dbReference type="KEGG" id="ccv:CCV52592_0758"/>
<organism evidence="9 10">
    <name type="scientific">Campylobacter curvus (strain 525.92)</name>
    <dbReference type="NCBI Taxonomy" id="360105"/>
    <lineage>
        <taxon>Bacteria</taxon>
        <taxon>Pseudomonadati</taxon>
        <taxon>Campylobacterota</taxon>
        <taxon>Epsilonproteobacteria</taxon>
        <taxon>Campylobacterales</taxon>
        <taxon>Campylobacteraceae</taxon>
        <taxon>Campylobacter</taxon>
    </lineage>
</organism>
<dbReference type="InterPro" id="IPR015421">
    <property type="entry name" value="PyrdxlP-dep_Trfase_major"/>
</dbReference>
<keyword evidence="3 9" id="KW-0808">Transferase</keyword>
<dbReference type="GO" id="GO:0030170">
    <property type="term" value="F:pyridoxal phosphate binding"/>
    <property type="evidence" value="ECO:0007669"/>
    <property type="project" value="InterPro"/>
</dbReference>
<dbReference type="GO" id="GO:0004124">
    <property type="term" value="F:cysteine synthase activity"/>
    <property type="evidence" value="ECO:0007669"/>
    <property type="project" value="TreeGrafter"/>
</dbReference>
<dbReference type="InterPro" id="IPR006235">
    <property type="entry name" value="OAc-hSer/O-AcSer_sulfhydrylase"/>
</dbReference>
<dbReference type="InterPro" id="IPR000277">
    <property type="entry name" value="Cys/Met-Metab_PyrdxlP-dep_enz"/>
</dbReference>
<comment type="subunit">
    <text evidence="2">Homotetramer.</text>
</comment>
<dbReference type="OrthoDB" id="9805807at2"/>
<dbReference type="HOGENOM" id="CLU_018986_4_0_7"/>
<evidence type="ECO:0000313" key="10">
    <source>
        <dbReference type="Proteomes" id="UP000006380"/>
    </source>
</evidence>
<dbReference type="InterPro" id="IPR015424">
    <property type="entry name" value="PyrdxlP-dep_Trfase"/>
</dbReference>
<feature type="modified residue" description="N6-(pyridoxal phosphate)lysine" evidence="7">
    <location>
        <position position="204"/>
    </location>
</feature>
<dbReference type="GO" id="GO:0019346">
    <property type="term" value="P:transsulfuration"/>
    <property type="evidence" value="ECO:0007669"/>
    <property type="project" value="InterPro"/>
</dbReference>
<dbReference type="GO" id="GO:0003961">
    <property type="term" value="F:O-acetylhomoserine aminocarboxypropyltransferase activity"/>
    <property type="evidence" value="ECO:0007669"/>
    <property type="project" value="TreeGrafter"/>
</dbReference>
<comment type="cofactor">
    <cofactor evidence="1 8">
        <name>pyridoxal 5'-phosphate</name>
        <dbReference type="ChEBI" id="CHEBI:597326"/>
    </cofactor>
</comment>
<dbReference type="GO" id="GO:0071269">
    <property type="term" value="P:L-homocysteine biosynthetic process"/>
    <property type="evidence" value="ECO:0007669"/>
    <property type="project" value="TreeGrafter"/>
</dbReference>
<protein>
    <recommendedName>
        <fullName evidence="6">O-succinylhomoserine sulfhydrylase</fullName>
    </recommendedName>
</protein>
<accession>A7GYV3</accession>
<dbReference type="AlphaFoldDB" id="A7GYV3"/>
<dbReference type="GO" id="GO:0005737">
    <property type="term" value="C:cytoplasm"/>
    <property type="evidence" value="ECO:0007669"/>
    <property type="project" value="TreeGrafter"/>
</dbReference>
<dbReference type="SUPFAM" id="SSF53383">
    <property type="entry name" value="PLP-dependent transferases"/>
    <property type="match status" value="1"/>
</dbReference>
<dbReference type="RefSeq" id="WP_011992379.1">
    <property type="nucleotide sequence ID" value="NC_009715.2"/>
</dbReference>
<gene>
    <name evidence="9" type="primary">metY</name>
    <name evidence="9" type="ORF">CCV52592_0758</name>
</gene>
<dbReference type="Pfam" id="PF01053">
    <property type="entry name" value="Cys_Met_Meta_PP"/>
    <property type="match status" value="1"/>
</dbReference>